<keyword evidence="11" id="KW-1185">Reference proteome</keyword>
<evidence type="ECO:0000256" key="7">
    <source>
        <dbReference type="ARBA" id="ARBA00023136"/>
    </source>
</evidence>
<evidence type="ECO:0000256" key="5">
    <source>
        <dbReference type="ARBA" id="ARBA00022970"/>
    </source>
</evidence>
<gene>
    <name evidence="10" type="ORF">FHS48_000773</name>
</gene>
<dbReference type="InterPro" id="IPR052157">
    <property type="entry name" value="BCAA_transport_permease"/>
</dbReference>
<evidence type="ECO:0000313" key="10">
    <source>
        <dbReference type="EMBL" id="MBB6209371.1"/>
    </source>
</evidence>
<dbReference type="Proteomes" id="UP000544872">
    <property type="component" value="Unassembled WGS sequence"/>
</dbReference>
<evidence type="ECO:0000313" key="11">
    <source>
        <dbReference type="Proteomes" id="UP000544872"/>
    </source>
</evidence>
<keyword evidence="7 9" id="KW-0472">Membrane</keyword>
<dbReference type="GO" id="GO:0006865">
    <property type="term" value="P:amino acid transport"/>
    <property type="evidence" value="ECO:0007669"/>
    <property type="project" value="UniProtKB-KW"/>
</dbReference>
<dbReference type="RefSeq" id="WP_184261600.1">
    <property type="nucleotide sequence ID" value="NZ_JACIIX010000002.1"/>
</dbReference>
<comment type="subcellular location">
    <subcellularLocation>
        <location evidence="1">Cell membrane</location>
        <topology evidence="1">Multi-pass membrane protein</topology>
    </subcellularLocation>
</comment>
<evidence type="ECO:0000256" key="1">
    <source>
        <dbReference type="ARBA" id="ARBA00004651"/>
    </source>
</evidence>
<evidence type="ECO:0000256" key="6">
    <source>
        <dbReference type="ARBA" id="ARBA00022989"/>
    </source>
</evidence>
<dbReference type="InterPro" id="IPR001851">
    <property type="entry name" value="ABC_transp_permease"/>
</dbReference>
<evidence type="ECO:0000256" key="9">
    <source>
        <dbReference type="SAM" id="Phobius"/>
    </source>
</evidence>
<comment type="similarity">
    <text evidence="8">Belongs to the binding-protein-dependent transport system permease family. LivHM subfamily.</text>
</comment>
<reference evidence="10 11" key="1">
    <citation type="submission" date="2020-08" db="EMBL/GenBank/DDBJ databases">
        <title>Genomic Encyclopedia of Type Strains, Phase IV (KMG-IV): sequencing the most valuable type-strain genomes for metagenomic binning, comparative biology and taxonomic classification.</title>
        <authorList>
            <person name="Goeker M."/>
        </authorList>
    </citation>
    <scope>NUCLEOTIDE SEQUENCE [LARGE SCALE GENOMIC DNA]</scope>
    <source>
        <strain evidence="10 11">DSM 11590</strain>
    </source>
</reference>
<evidence type="ECO:0000256" key="4">
    <source>
        <dbReference type="ARBA" id="ARBA00022692"/>
    </source>
</evidence>
<dbReference type="GO" id="GO:0005886">
    <property type="term" value="C:plasma membrane"/>
    <property type="evidence" value="ECO:0007669"/>
    <property type="project" value="UniProtKB-SubCell"/>
</dbReference>
<feature type="transmembrane region" description="Helical" evidence="9">
    <location>
        <begin position="275"/>
        <end position="298"/>
    </location>
</feature>
<dbReference type="PANTHER" id="PTHR11795">
    <property type="entry name" value="BRANCHED-CHAIN AMINO ACID TRANSPORT SYSTEM PERMEASE PROTEIN LIVH"/>
    <property type="match status" value="1"/>
</dbReference>
<feature type="transmembrane region" description="Helical" evidence="9">
    <location>
        <begin position="71"/>
        <end position="90"/>
    </location>
</feature>
<dbReference type="Pfam" id="PF02653">
    <property type="entry name" value="BPD_transp_2"/>
    <property type="match status" value="1"/>
</dbReference>
<keyword evidence="5" id="KW-0029">Amino-acid transport</keyword>
<evidence type="ECO:0000256" key="8">
    <source>
        <dbReference type="ARBA" id="ARBA00037998"/>
    </source>
</evidence>
<dbReference type="CDD" id="cd06582">
    <property type="entry name" value="TM_PBP1_LivH_like"/>
    <property type="match status" value="1"/>
</dbReference>
<feature type="transmembrane region" description="Helical" evidence="9">
    <location>
        <begin position="42"/>
        <end position="59"/>
    </location>
</feature>
<dbReference type="PANTHER" id="PTHR11795:SF442">
    <property type="entry name" value="ABC TRANSPORTER ATP-BINDING PROTEIN"/>
    <property type="match status" value="1"/>
</dbReference>
<dbReference type="AlphaFoldDB" id="A0A7X0DKW5"/>
<feature type="transmembrane region" description="Helical" evidence="9">
    <location>
        <begin position="191"/>
        <end position="215"/>
    </location>
</feature>
<evidence type="ECO:0000256" key="2">
    <source>
        <dbReference type="ARBA" id="ARBA00022448"/>
    </source>
</evidence>
<keyword evidence="4 9" id="KW-0812">Transmembrane</keyword>
<dbReference type="EMBL" id="JACIIX010000002">
    <property type="protein sequence ID" value="MBB6209371.1"/>
    <property type="molecule type" value="Genomic_DNA"/>
</dbReference>
<feature type="transmembrane region" description="Helical" evidence="9">
    <location>
        <begin position="153"/>
        <end position="170"/>
    </location>
</feature>
<keyword evidence="6 9" id="KW-1133">Transmembrane helix</keyword>
<keyword evidence="3" id="KW-1003">Cell membrane</keyword>
<accession>A0A7X0DKW5</accession>
<dbReference type="GO" id="GO:0022857">
    <property type="term" value="F:transmembrane transporter activity"/>
    <property type="evidence" value="ECO:0007669"/>
    <property type="project" value="InterPro"/>
</dbReference>
<feature type="transmembrane region" description="Helical" evidence="9">
    <location>
        <begin position="102"/>
        <end position="124"/>
    </location>
</feature>
<evidence type="ECO:0000256" key="3">
    <source>
        <dbReference type="ARBA" id="ARBA00022475"/>
    </source>
</evidence>
<proteinExistence type="inferred from homology"/>
<keyword evidence="2" id="KW-0813">Transport</keyword>
<sequence length="301" mass="31649">MNSIYAVLIDGTIYASWLFLVAAGLTVIYGVMRILNMAHGSFYAIGAYAAASMVGWYFNGDGAALPVWGSYLMLVVCALAAGLVVGLVIERGLLRLMYGRDEILMVIITYALLLILEDGMKMVWGVDPYMAYQPYAAMGRSVLGGLKVSNYDLALIVVSLVVGGGLWAWLERTNTGKVLRAVIHDREVAMAMGVNVALMFTLTFVLGTTLGALAGALTAPAISVAPGLGVEVIVLAFAVVVVGGLGSIEGAAAGALLVGLARAAAVHYAPELELFVIYGVMSLVLAVRPQGLFGRTLVRKI</sequence>
<feature type="transmembrane region" description="Helical" evidence="9">
    <location>
        <begin position="12"/>
        <end position="35"/>
    </location>
</feature>
<name>A0A7X0DKW5_NOVIT</name>
<comment type="caution">
    <text evidence="10">The sequence shown here is derived from an EMBL/GenBank/DDBJ whole genome shotgun (WGS) entry which is preliminary data.</text>
</comment>
<organism evidence="10 11">
    <name type="scientific">Novispirillum itersonii</name>
    <name type="common">Aquaspirillum itersonii</name>
    <dbReference type="NCBI Taxonomy" id="189"/>
    <lineage>
        <taxon>Bacteria</taxon>
        <taxon>Pseudomonadati</taxon>
        <taxon>Pseudomonadota</taxon>
        <taxon>Alphaproteobacteria</taxon>
        <taxon>Rhodospirillales</taxon>
        <taxon>Novispirillaceae</taxon>
        <taxon>Novispirillum</taxon>
    </lineage>
</organism>
<protein>
    <submittedName>
        <fullName evidence="10">Branched-chain amino acid transport system permease protein</fullName>
    </submittedName>
</protein>